<keyword evidence="3 6" id="KW-1133">Transmembrane helix</keyword>
<comment type="subcellular location">
    <subcellularLocation>
        <location evidence="1">Membrane</location>
        <topology evidence="1">Multi-pass membrane protein</topology>
    </subcellularLocation>
</comment>
<feature type="region of interest" description="Disordered" evidence="5">
    <location>
        <begin position="1"/>
        <end position="26"/>
    </location>
</feature>
<dbReference type="Pfam" id="PF15099">
    <property type="entry name" value="PIRT"/>
    <property type="match status" value="1"/>
</dbReference>
<dbReference type="GO" id="GO:0044325">
    <property type="term" value="F:transmembrane transporter binding"/>
    <property type="evidence" value="ECO:0007669"/>
    <property type="project" value="TreeGrafter"/>
</dbReference>
<evidence type="ECO:0000256" key="1">
    <source>
        <dbReference type="ARBA" id="ARBA00004141"/>
    </source>
</evidence>
<accession>A0A4W3HWW6</accession>
<reference evidence="8" key="2">
    <citation type="journal article" date="2007" name="PLoS Biol.">
        <title>Survey sequencing and comparative analysis of the elephant shark (Callorhinchus milii) genome.</title>
        <authorList>
            <person name="Venkatesh B."/>
            <person name="Kirkness E.F."/>
            <person name="Loh Y.H."/>
            <person name="Halpern A.L."/>
            <person name="Lee A.P."/>
            <person name="Johnson J."/>
            <person name="Dandona N."/>
            <person name="Viswanathan L.D."/>
            <person name="Tay A."/>
            <person name="Venter J.C."/>
            <person name="Strausberg R.L."/>
            <person name="Brenner S."/>
        </authorList>
    </citation>
    <scope>NUCLEOTIDE SEQUENCE [LARGE SCALE GENOMIC DNA]</scope>
</reference>
<reference evidence="7" key="4">
    <citation type="submission" date="2025-08" db="UniProtKB">
        <authorList>
            <consortium name="Ensembl"/>
        </authorList>
    </citation>
    <scope>IDENTIFICATION</scope>
</reference>
<reference evidence="7" key="5">
    <citation type="submission" date="2025-09" db="UniProtKB">
        <authorList>
            <consortium name="Ensembl"/>
        </authorList>
    </citation>
    <scope>IDENTIFICATION</scope>
</reference>
<evidence type="ECO:0000256" key="5">
    <source>
        <dbReference type="SAM" id="MobiDB-lite"/>
    </source>
</evidence>
<feature type="compositionally biased region" description="Polar residues" evidence="5">
    <location>
        <begin position="1"/>
        <end position="19"/>
    </location>
</feature>
<evidence type="ECO:0000256" key="4">
    <source>
        <dbReference type="ARBA" id="ARBA00023136"/>
    </source>
</evidence>
<keyword evidence="2 6" id="KW-0812">Transmembrane</keyword>
<dbReference type="InterPro" id="IPR028068">
    <property type="entry name" value="PIRT"/>
</dbReference>
<evidence type="ECO:0000256" key="6">
    <source>
        <dbReference type="SAM" id="Phobius"/>
    </source>
</evidence>
<dbReference type="Proteomes" id="UP000314986">
    <property type="component" value="Unassembled WGS sequence"/>
</dbReference>
<dbReference type="GeneTree" id="ENSGT01030000234862"/>
<dbReference type="PANTHER" id="PTHR16100">
    <property type="entry name" value="PHOSPHOINOSITIDE-INTERACTING PROTEIN FAMILY MEMBER"/>
    <property type="match status" value="1"/>
</dbReference>
<dbReference type="PANTHER" id="PTHR16100:SF4">
    <property type="entry name" value="PHOSPHOINOSITIDE-INTERACTING PROTEIN"/>
    <property type="match status" value="1"/>
</dbReference>
<dbReference type="AlphaFoldDB" id="A0A4W3HWW6"/>
<evidence type="ECO:0000256" key="3">
    <source>
        <dbReference type="ARBA" id="ARBA00022989"/>
    </source>
</evidence>
<dbReference type="Ensembl" id="ENSCMIT00000020139.1">
    <property type="protein sequence ID" value="ENSCMIP00000019770.1"/>
    <property type="gene ID" value="ENSCMIG00000009194.1"/>
</dbReference>
<dbReference type="GO" id="GO:0005886">
    <property type="term" value="C:plasma membrane"/>
    <property type="evidence" value="ECO:0007669"/>
    <property type="project" value="TreeGrafter"/>
</dbReference>
<sequence length="121" mass="13595">MQLVTISSSERFGSSQMSSPDDRRSYCSRSSIHVGHRAEPINACEVQRCNSWEDYHKPITITVIGVLVFLVGITLTILYFTRVTEVPYALGPVCLSIGLMFIVTGLVWIPIVKQKLRHSLK</sequence>
<feature type="transmembrane region" description="Helical" evidence="6">
    <location>
        <begin position="58"/>
        <end position="80"/>
    </location>
</feature>
<evidence type="ECO:0000313" key="8">
    <source>
        <dbReference type="Proteomes" id="UP000314986"/>
    </source>
</evidence>
<proteinExistence type="predicted"/>
<reference evidence="8" key="3">
    <citation type="journal article" date="2014" name="Nature">
        <title>Elephant shark genome provides unique insights into gnathostome evolution.</title>
        <authorList>
            <consortium name="International Elephant Shark Genome Sequencing Consortium"/>
            <person name="Venkatesh B."/>
            <person name="Lee A.P."/>
            <person name="Ravi V."/>
            <person name="Maurya A.K."/>
            <person name="Lian M.M."/>
            <person name="Swann J.B."/>
            <person name="Ohta Y."/>
            <person name="Flajnik M.F."/>
            <person name="Sutoh Y."/>
            <person name="Kasahara M."/>
            <person name="Hoon S."/>
            <person name="Gangu V."/>
            <person name="Roy S.W."/>
            <person name="Irimia M."/>
            <person name="Korzh V."/>
            <person name="Kondrychyn I."/>
            <person name="Lim Z.W."/>
            <person name="Tay B.H."/>
            <person name="Tohari S."/>
            <person name="Kong K.W."/>
            <person name="Ho S."/>
            <person name="Lorente-Galdos B."/>
            <person name="Quilez J."/>
            <person name="Marques-Bonet T."/>
            <person name="Raney B.J."/>
            <person name="Ingham P.W."/>
            <person name="Tay A."/>
            <person name="Hillier L.W."/>
            <person name="Minx P."/>
            <person name="Boehm T."/>
            <person name="Wilson R.K."/>
            <person name="Brenner S."/>
            <person name="Warren W.C."/>
        </authorList>
    </citation>
    <scope>NUCLEOTIDE SEQUENCE [LARGE SCALE GENOMIC DNA]</scope>
</reference>
<evidence type="ECO:0000256" key="2">
    <source>
        <dbReference type="ARBA" id="ARBA00022692"/>
    </source>
</evidence>
<keyword evidence="4 6" id="KW-0472">Membrane</keyword>
<protein>
    <recommendedName>
        <fullName evidence="9">Phosphoinositide-interacting protein</fullName>
    </recommendedName>
</protein>
<keyword evidence="8" id="KW-1185">Reference proteome</keyword>
<name>A0A4W3HWW6_CALMI</name>
<reference evidence="8" key="1">
    <citation type="journal article" date="2006" name="Science">
        <title>Ancient noncoding elements conserved in the human genome.</title>
        <authorList>
            <person name="Venkatesh B."/>
            <person name="Kirkness E.F."/>
            <person name="Loh Y.H."/>
            <person name="Halpern A.L."/>
            <person name="Lee A.P."/>
            <person name="Johnson J."/>
            <person name="Dandona N."/>
            <person name="Viswanathan L.D."/>
            <person name="Tay A."/>
            <person name="Venter J.C."/>
            <person name="Strausberg R.L."/>
            <person name="Brenner S."/>
        </authorList>
    </citation>
    <scope>NUCLEOTIDE SEQUENCE [LARGE SCALE GENOMIC DNA]</scope>
</reference>
<organism evidence="7 8">
    <name type="scientific">Callorhinchus milii</name>
    <name type="common">Ghost shark</name>
    <dbReference type="NCBI Taxonomy" id="7868"/>
    <lineage>
        <taxon>Eukaryota</taxon>
        <taxon>Metazoa</taxon>
        <taxon>Chordata</taxon>
        <taxon>Craniata</taxon>
        <taxon>Vertebrata</taxon>
        <taxon>Chondrichthyes</taxon>
        <taxon>Holocephali</taxon>
        <taxon>Chimaeriformes</taxon>
        <taxon>Callorhinchidae</taxon>
        <taxon>Callorhinchus</taxon>
    </lineage>
</organism>
<evidence type="ECO:0000313" key="7">
    <source>
        <dbReference type="Ensembl" id="ENSCMIP00000019770.1"/>
    </source>
</evidence>
<evidence type="ECO:0008006" key="9">
    <source>
        <dbReference type="Google" id="ProtNLM"/>
    </source>
</evidence>
<dbReference type="GO" id="GO:1902936">
    <property type="term" value="F:phosphatidylinositol bisphosphate binding"/>
    <property type="evidence" value="ECO:0007669"/>
    <property type="project" value="TreeGrafter"/>
</dbReference>
<feature type="transmembrane region" description="Helical" evidence="6">
    <location>
        <begin position="86"/>
        <end position="111"/>
    </location>
</feature>
<dbReference type="InParanoid" id="A0A4W3HWW6"/>